<reference evidence="2 3" key="1">
    <citation type="journal article" date="2016" name="Nat. Commun.">
        <title>Thousands of microbial genomes shed light on interconnected biogeochemical processes in an aquifer system.</title>
        <authorList>
            <person name="Anantharaman K."/>
            <person name="Brown C.T."/>
            <person name="Hug L.A."/>
            <person name="Sharon I."/>
            <person name="Castelle C.J."/>
            <person name="Probst A.J."/>
            <person name="Thomas B.C."/>
            <person name="Singh A."/>
            <person name="Wilkins M.J."/>
            <person name="Karaoz U."/>
            <person name="Brodie E.L."/>
            <person name="Williams K.H."/>
            <person name="Hubbard S.S."/>
            <person name="Banfield J.F."/>
        </authorList>
    </citation>
    <scope>NUCLEOTIDE SEQUENCE [LARGE SCALE GENOMIC DNA]</scope>
</reference>
<dbReference type="InterPro" id="IPR004860">
    <property type="entry name" value="LAGLIDADG_dom"/>
</dbReference>
<dbReference type="InterPro" id="IPR004042">
    <property type="entry name" value="Intein_endonuc_central"/>
</dbReference>
<dbReference type="GO" id="GO:0016539">
    <property type="term" value="P:intein-mediated protein splicing"/>
    <property type="evidence" value="ECO:0007669"/>
    <property type="project" value="InterPro"/>
</dbReference>
<dbReference type="PRINTS" id="PR00379">
    <property type="entry name" value="INTEIN"/>
</dbReference>
<comment type="caution">
    <text evidence="2">The sequence shown here is derived from an EMBL/GenBank/DDBJ whole genome shotgun (WGS) entry which is preliminary data.</text>
</comment>
<evidence type="ECO:0000313" key="2">
    <source>
        <dbReference type="EMBL" id="OGD56325.1"/>
    </source>
</evidence>
<name>A0A1F5DMI9_9BACT</name>
<dbReference type="InterPro" id="IPR006142">
    <property type="entry name" value="INTEIN"/>
</dbReference>
<dbReference type="Pfam" id="PF14528">
    <property type="entry name" value="LAGLIDADG_3"/>
    <property type="match status" value="1"/>
</dbReference>
<gene>
    <name evidence="2" type="ORF">A3E73_02720</name>
</gene>
<feature type="domain" description="DOD-type homing endonuclease" evidence="1">
    <location>
        <begin position="143"/>
        <end position="291"/>
    </location>
</feature>
<evidence type="ECO:0000259" key="1">
    <source>
        <dbReference type="PROSITE" id="PS50819"/>
    </source>
</evidence>
<dbReference type="InterPro" id="IPR027434">
    <property type="entry name" value="Homing_endonucl"/>
</dbReference>
<proteinExistence type="predicted"/>
<dbReference type="GO" id="GO:0004519">
    <property type="term" value="F:endonuclease activity"/>
    <property type="evidence" value="ECO:0007669"/>
    <property type="project" value="InterPro"/>
</dbReference>
<organism evidence="2 3">
    <name type="scientific">Candidatus Beckwithbacteria bacterium RIFCSPHIGHO2_12_FULL_47_17</name>
    <dbReference type="NCBI Taxonomy" id="1797460"/>
    <lineage>
        <taxon>Bacteria</taxon>
        <taxon>Candidatus Beckwithiibacteriota</taxon>
    </lineage>
</organism>
<sequence>MSRLVINKDKIRLFFDNIQDKSGENWDQIGRKVRLSGRTIRDWRRGVLLPNKEKLEKLALIFQQRLPLVIEEREEYWTKKYARKGALARLKKYGPPGTPEGRRKGGLISQQKRRERPEYYRKLGVNIRKKIKIPKHSIFLAEFMGIVLGDGGLSLEQCFITLNCIKDKQYSIYVKKLIKKLFGVDASIYLRPINGTITVAVSGRDFIEFLVKEGLKVGNKVKNQVDVPEWVKNNFIFSKRCLRGLMDTDGGIFIHRYKIKRKEYRYKKICFTNKSQPLLNFVFNALRKLGLNPKRFNDNKIWLYSEVEVKKYFKLVNSSNQRLLKVI</sequence>
<dbReference type="PROSITE" id="PS50819">
    <property type="entry name" value="INTEIN_ENDONUCLEASE"/>
    <property type="match status" value="1"/>
</dbReference>
<dbReference type="Proteomes" id="UP000176791">
    <property type="component" value="Unassembled WGS sequence"/>
</dbReference>
<accession>A0A1F5DMI9</accession>
<dbReference type="EMBL" id="MEZN01000018">
    <property type="protein sequence ID" value="OGD56325.1"/>
    <property type="molecule type" value="Genomic_DNA"/>
</dbReference>
<dbReference type="Gene3D" id="3.10.28.10">
    <property type="entry name" value="Homing endonucleases"/>
    <property type="match status" value="1"/>
</dbReference>
<dbReference type="AlphaFoldDB" id="A0A1F5DMI9"/>
<evidence type="ECO:0000313" key="3">
    <source>
        <dbReference type="Proteomes" id="UP000176791"/>
    </source>
</evidence>
<dbReference type="SUPFAM" id="SSF55608">
    <property type="entry name" value="Homing endonucleases"/>
    <property type="match status" value="1"/>
</dbReference>
<dbReference type="STRING" id="1797460.A3E73_02720"/>
<protein>
    <recommendedName>
        <fullName evidence="1">DOD-type homing endonuclease domain-containing protein</fullName>
    </recommendedName>
</protein>